<name>A0A160P3K6_STRLU</name>
<keyword evidence="2" id="KW-0805">Transcription regulation</keyword>
<evidence type="ECO:0000256" key="1">
    <source>
        <dbReference type="ARBA" id="ARBA00011046"/>
    </source>
</evidence>
<dbReference type="Gene3D" id="6.10.140.850">
    <property type="match status" value="1"/>
</dbReference>
<dbReference type="InterPro" id="IPR036388">
    <property type="entry name" value="WH-like_DNA-bd_sf"/>
</dbReference>
<accession>A0A160P3K6</accession>
<protein>
    <submittedName>
        <fullName evidence="5">Transcriptional regulator, mecI family</fullName>
    </submittedName>
</protein>
<gene>
    <name evidence="5" type="ORF">SLA_4225</name>
</gene>
<keyword evidence="4" id="KW-0804">Transcription</keyword>
<reference evidence="5 6" key="1">
    <citation type="journal article" date="2016" name="Genome Announc.">
        <title>Complete Genome Sequence of Thiostrepton-Producing Streptomyces laurentii ATCC 31255.</title>
        <authorList>
            <person name="Doi K."/>
            <person name="Fujino Y."/>
            <person name="Nagayoshi Y."/>
            <person name="Ohshima T."/>
            <person name="Ogata S."/>
        </authorList>
    </citation>
    <scope>NUCLEOTIDE SEQUENCE [LARGE SCALE GENOMIC DNA]</scope>
    <source>
        <strain evidence="5 6">ATCC 31255</strain>
    </source>
</reference>
<evidence type="ECO:0000256" key="2">
    <source>
        <dbReference type="ARBA" id="ARBA00023015"/>
    </source>
</evidence>
<keyword evidence="3" id="KW-0238">DNA-binding</keyword>
<proteinExistence type="inferred from homology"/>
<dbReference type="AlphaFoldDB" id="A0A160P3K6"/>
<organism evidence="5 6">
    <name type="scientific">Streptomyces laurentii</name>
    <dbReference type="NCBI Taxonomy" id="39478"/>
    <lineage>
        <taxon>Bacteria</taxon>
        <taxon>Bacillati</taxon>
        <taxon>Actinomycetota</taxon>
        <taxon>Actinomycetes</taxon>
        <taxon>Kitasatosporales</taxon>
        <taxon>Streptomycetaceae</taxon>
        <taxon>Streptomyces</taxon>
    </lineage>
</organism>
<sequence length="160" mass="17959">MRAVIPGSYPQGVYLVGFGGPYDEPPVSGSGEGMHVRRLGDLEAEIMDRLWSWQRPATVREVVDDINRGRRVAYTTVMTVADILHRKGWLRREKTGRAWLYEPVRSREEYTAGLMQDALGDSLDRPAALLRFVETISDEDMAALDAALRTARRGPGGEER</sequence>
<dbReference type="InterPro" id="IPR036390">
    <property type="entry name" value="WH_DNA-bd_sf"/>
</dbReference>
<evidence type="ECO:0000256" key="3">
    <source>
        <dbReference type="ARBA" id="ARBA00023125"/>
    </source>
</evidence>
<dbReference type="Pfam" id="PF03965">
    <property type="entry name" value="Penicillinase_R"/>
    <property type="match status" value="1"/>
</dbReference>
<comment type="similarity">
    <text evidence="1">Belongs to the BlaI transcriptional regulatory family.</text>
</comment>
<evidence type="ECO:0000256" key="4">
    <source>
        <dbReference type="ARBA" id="ARBA00023163"/>
    </source>
</evidence>
<evidence type="ECO:0000313" key="6">
    <source>
        <dbReference type="Proteomes" id="UP000217676"/>
    </source>
</evidence>
<dbReference type="GO" id="GO:0003677">
    <property type="term" value="F:DNA binding"/>
    <property type="evidence" value="ECO:0007669"/>
    <property type="project" value="UniProtKB-KW"/>
</dbReference>
<dbReference type="Gene3D" id="1.10.10.10">
    <property type="entry name" value="Winged helix-like DNA-binding domain superfamily/Winged helix DNA-binding domain"/>
    <property type="match status" value="1"/>
</dbReference>
<dbReference type="EMBL" id="AP017424">
    <property type="protein sequence ID" value="BAU85113.1"/>
    <property type="molecule type" value="Genomic_DNA"/>
</dbReference>
<dbReference type="SUPFAM" id="SSF46785">
    <property type="entry name" value="Winged helix' DNA-binding domain"/>
    <property type="match status" value="1"/>
</dbReference>
<evidence type="ECO:0000313" key="5">
    <source>
        <dbReference type="EMBL" id="BAU85113.1"/>
    </source>
</evidence>
<dbReference type="KEGG" id="slau:SLA_4225"/>
<dbReference type="InterPro" id="IPR005650">
    <property type="entry name" value="BlaI_family"/>
</dbReference>
<keyword evidence="6" id="KW-1185">Reference proteome</keyword>
<dbReference type="GO" id="GO:0045892">
    <property type="term" value="P:negative regulation of DNA-templated transcription"/>
    <property type="evidence" value="ECO:0007669"/>
    <property type="project" value="InterPro"/>
</dbReference>
<dbReference type="Proteomes" id="UP000217676">
    <property type="component" value="Chromosome"/>
</dbReference>